<reference evidence="1" key="2">
    <citation type="submission" date="2014-07" db="EMBL/GenBank/DDBJ databases">
        <authorList>
            <person name="Hull J."/>
        </authorList>
    </citation>
    <scope>NUCLEOTIDE SEQUENCE</scope>
</reference>
<dbReference type="GO" id="GO:0016874">
    <property type="term" value="F:ligase activity"/>
    <property type="evidence" value="ECO:0007669"/>
    <property type="project" value="UniProtKB-KW"/>
</dbReference>
<proteinExistence type="predicted"/>
<reference evidence="1" key="1">
    <citation type="journal article" date="2014" name="PLoS ONE">
        <title>Transcriptome-Based Identification of ABC Transporters in the Western Tarnished Plant Bug Lygus hesperus.</title>
        <authorList>
            <person name="Hull J.J."/>
            <person name="Chaney K."/>
            <person name="Geib S.M."/>
            <person name="Fabrick J.A."/>
            <person name="Brent C.S."/>
            <person name="Walsh D."/>
            <person name="Lavine L.C."/>
        </authorList>
    </citation>
    <scope>NUCLEOTIDE SEQUENCE</scope>
</reference>
<dbReference type="AlphaFoldDB" id="A0A0A9VT12"/>
<feature type="non-terminal residue" evidence="1">
    <location>
        <position position="1"/>
    </location>
</feature>
<protein>
    <submittedName>
        <fullName evidence="1">Isoleucine--tRNA ligase</fullName>
    </submittedName>
</protein>
<evidence type="ECO:0000313" key="1">
    <source>
        <dbReference type="EMBL" id="JAF98375.1"/>
    </source>
</evidence>
<dbReference type="EMBL" id="GBHO01045228">
    <property type="protein sequence ID" value="JAF98375.1"/>
    <property type="molecule type" value="Transcribed_RNA"/>
</dbReference>
<gene>
    <name evidence="1" type="primary">ileS_40</name>
    <name evidence="1" type="ORF">CM83_105475</name>
</gene>
<organism evidence="1">
    <name type="scientific">Lygus hesperus</name>
    <name type="common">Western plant bug</name>
    <dbReference type="NCBI Taxonomy" id="30085"/>
    <lineage>
        <taxon>Eukaryota</taxon>
        <taxon>Metazoa</taxon>
        <taxon>Ecdysozoa</taxon>
        <taxon>Arthropoda</taxon>
        <taxon>Hexapoda</taxon>
        <taxon>Insecta</taxon>
        <taxon>Pterygota</taxon>
        <taxon>Neoptera</taxon>
        <taxon>Paraneoptera</taxon>
        <taxon>Hemiptera</taxon>
        <taxon>Heteroptera</taxon>
        <taxon>Panheteroptera</taxon>
        <taxon>Cimicomorpha</taxon>
        <taxon>Miridae</taxon>
        <taxon>Mirini</taxon>
        <taxon>Lygus</taxon>
    </lineage>
</organism>
<name>A0A0A9VT12_LYGHE</name>
<sequence length="109" mass="12083">AECVVDELLKEYAHRAEQYSECDDASEDTGCSTQVETSLLCQLQQQLQKVEWMYRFVLSNTGTNNPAPVLPEPQDTSEGVEETAAQCEAVPCDEVVTDEVVTDEVHTTL</sequence>
<keyword evidence="1" id="KW-0436">Ligase</keyword>
<accession>A0A0A9VT12</accession>